<dbReference type="EMBL" id="AXCM01000194">
    <property type="status" value="NOT_ANNOTATED_CDS"/>
    <property type="molecule type" value="Genomic_DNA"/>
</dbReference>
<evidence type="ECO:0000313" key="3">
    <source>
        <dbReference type="Proteomes" id="UP000075883"/>
    </source>
</evidence>
<feature type="chain" id="PRO_5008127693" description="Secreted protein" evidence="1">
    <location>
        <begin position="27"/>
        <end position="137"/>
    </location>
</feature>
<dbReference type="EnsemblMetazoa" id="ACUA005220-RA">
    <property type="protein sequence ID" value="ACUA005220-PA"/>
    <property type="gene ID" value="ACUA005220"/>
</dbReference>
<dbReference type="Proteomes" id="UP000075883">
    <property type="component" value="Unassembled WGS sequence"/>
</dbReference>
<reference evidence="3" key="1">
    <citation type="submission" date="2013-09" db="EMBL/GenBank/DDBJ databases">
        <title>The Genome Sequence of Anopheles culicifacies species A.</title>
        <authorList>
            <consortium name="The Broad Institute Genomics Platform"/>
            <person name="Neafsey D.E."/>
            <person name="Besansky N."/>
            <person name="Howell P."/>
            <person name="Walton C."/>
            <person name="Young S.K."/>
            <person name="Zeng Q."/>
            <person name="Gargeya S."/>
            <person name="Fitzgerald M."/>
            <person name="Haas B."/>
            <person name="Abouelleil A."/>
            <person name="Allen A.W."/>
            <person name="Alvarado L."/>
            <person name="Arachchi H.M."/>
            <person name="Berlin A.M."/>
            <person name="Chapman S.B."/>
            <person name="Gainer-Dewar J."/>
            <person name="Goldberg J."/>
            <person name="Griggs A."/>
            <person name="Gujja S."/>
            <person name="Hansen M."/>
            <person name="Howarth C."/>
            <person name="Imamovic A."/>
            <person name="Ireland A."/>
            <person name="Larimer J."/>
            <person name="McCowan C."/>
            <person name="Murphy C."/>
            <person name="Pearson M."/>
            <person name="Poon T.W."/>
            <person name="Priest M."/>
            <person name="Roberts A."/>
            <person name="Saif S."/>
            <person name="Shea T."/>
            <person name="Sisk P."/>
            <person name="Sykes S."/>
            <person name="Wortman J."/>
            <person name="Nusbaum C."/>
            <person name="Birren B."/>
        </authorList>
    </citation>
    <scope>NUCLEOTIDE SEQUENCE [LARGE SCALE GENOMIC DNA]</scope>
    <source>
        <strain evidence="3">A-37</strain>
    </source>
</reference>
<sequence length="137" mass="15205">MVLELLFVVVVVLEVVFVLLVAPALGSICDTAAVAESVDALAGAEDWKWEVAVTNESQFACSARGSYMVMSETLYFYNCPNILRVYSDQCFQLESVELDDEESVELLLEDMLPPEGATSCLLASSIFRIRRTIILRK</sequence>
<reference evidence="2" key="2">
    <citation type="submission" date="2020-05" db="UniProtKB">
        <authorList>
            <consortium name="EnsemblMetazoa"/>
        </authorList>
    </citation>
    <scope>IDENTIFICATION</scope>
    <source>
        <strain evidence="2">A-37</strain>
    </source>
</reference>
<evidence type="ECO:0000256" key="1">
    <source>
        <dbReference type="SAM" id="SignalP"/>
    </source>
</evidence>
<protein>
    <recommendedName>
        <fullName evidence="4">Secreted protein</fullName>
    </recommendedName>
</protein>
<dbReference type="VEuPathDB" id="VectorBase:ACUA005220"/>
<dbReference type="AlphaFoldDB" id="A0A182LYS7"/>
<proteinExistence type="predicted"/>
<evidence type="ECO:0008006" key="4">
    <source>
        <dbReference type="Google" id="ProtNLM"/>
    </source>
</evidence>
<organism evidence="2 3">
    <name type="scientific">Anopheles culicifacies</name>
    <dbReference type="NCBI Taxonomy" id="139723"/>
    <lineage>
        <taxon>Eukaryota</taxon>
        <taxon>Metazoa</taxon>
        <taxon>Ecdysozoa</taxon>
        <taxon>Arthropoda</taxon>
        <taxon>Hexapoda</taxon>
        <taxon>Insecta</taxon>
        <taxon>Pterygota</taxon>
        <taxon>Neoptera</taxon>
        <taxon>Endopterygota</taxon>
        <taxon>Diptera</taxon>
        <taxon>Nematocera</taxon>
        <taxon>Culicoidea</taxon>
        <taxon>Culicidae</taxon>
        <taxon>Anophelinae</taxon>
        <taxon>Anopheles</taxon>
        <taxon>culicifacies species complex</taxon>
    </lineage>
</organism>
<name>A0A182LYS7_9DIPT</name>
<keyword evidence="3" id="KW-1185">Reference proteome</keyword>
<keyword evidence="1" id="KW-0732">Signal</keyword>
<accession>A0A182LYS7</accession>
<evidence type="ECO:0000313" key="2">
    <source>
        <dbReference type="EnsemblMetazoa" id="ACUA005220-PA"/>
    </source>
</evidence>
<feature type="signal peptide" evidence="1">
    <location>
        <begin position="1"/>
        <end position="26"/>
    </location>
</feature>